<dbReference type="InterPro" id="IPR037045">
    <property type="entry name" value="S8pro/Inhibitor_I9_sf"/>
</dbReference>
<organism evidence="3 4">
    <name type="scientific">Mycena chlorophos</name>
    <name type="common">Agaric fungus</name>
    <name type="synonym">Agaricus chlorophos</name>
    <dbReference type="NCBI Taxonomy" id="658473"/>
    <lineage>
        <taxon>Eukaryota</taxon>
        <taxon>Fungi</taxon>
        <taxon>Dikarya</taxon>
        <taxon>Basidiomycota</taxon>
        <taxon>Agaricomycotina</taxon>
        <taxon>Agaricomycetes</taxon>
        <taxon>Agaricomycetidae</taxon>
        <taxon>Agaricales</taxon>
        <taxon>Marasmiineae</taxon>
        <taxon>Mycenaceae</taxon>
        <taxon>Mycena</taxon>
    </lineage>
</organism>
<dbReference type="Pfam" id="PF05922">
    <property type="entry name" value="Inhibitor_I9"/>
    <property type="match status" value="1"/>
</dbReference>
<gene>
    <name evidence="3" type="ORF">MCHLO_13045</name>
</gene>
<dbReference type="PANTHER" id="PTHR28288:SF2">
    <property type="entry name" value="PROTEASE B INHIBITOR 2"/>
    <property type="match status" value="1"/>
</dbReference>
<reference evidence="3" key="1">
    <citation type="submission" date="2014-09" db="EMBL/GenBank/DDBJ databases">
        <title>Genome sequence of the luminous mushroom Mycena chlorophos for searching fungal bioluminescence genes.</title>
        <authorList>
            <person name="Tanaka Y."/>
            <person name="Kasuga D."/>
            <person name="Oba Y."/>
            <person name="Hase S."/>
            <person name="Sato K."/>
            <person name="Oba Y."/>
            <person name="Sakakibara Y."/>
        </authorList>
    </citation>
    <scope>NUCLEOTIDE SEQUENCE</scope>
</reference>
<dbReference type="SUPFAM" id="SSF54897">
    <property type="entry name" value="Protease propeptides/inhibitors"/>
    <property type="match status" value="1"/>
</dbReference>
<comment type="similarity">
    <text evidence="1">Belongs to the protease inhibitor I9 family.</text>
</comment>
<accession>A0ABQ0LZA8</accession>
<feature type="domain" description="Inhibitor I9" evidence="2">
    <location>
        <begin position="4"/>
        <end position="74"/>
    </location>
</feature>
<evidence type="ECO:0000256" key="1">
    <source>
        <dbReference type="ARBA" id="ARBA00038069"/>
    </source>
</evidence>
<dbReference type="EMBL" id="DF849259">
    <property type="protein sequence ID" value="GAT56387.1"/>
    <property type="molecule type" value="Genomic_DNA"/>
</dbReference>
<dbReference type="InterPro" id="IPR010259">
    <property type="entry name" value="S8pro/Inhibitor_I9"/>
</dbReference>
<dbReference type="Gene3D" id="3.30.70.80">
    <property type="entry name" value="Peptidase S8 propeptide/proteinase inhibitor I9"/>
    <property type="match status" value="1"/>
</dbReference>
<dbReference type="PANTHER" id="PTHR28288">
    <property type="entry name" value="PROTEASE B INHIBITOR 2"/>
    <property type="match status" value="1"/>
</dbReference>
<evidence type="ECO:0000313" key="3">
    <source>
        <dbReference type="EMBL" id="GAT56387.1"/>
    </source>
</evidence>
<keyword evidence="4" id="KW-1185">Reference proteome</keyword>
<name>A0ABQ0LZA8_MYCCL</name>
<evidence type="ECO:0000259" key="2">
    <source>
        <dbReference type="Pfam" id="PF05922"/>
    </source>
</evidence>
<evidence type="ECO:0000313" key="4">
    <source>
        <dbReference type="Proteomes" id="UP000815677"/>
    </source>
</evidence>
<dbReference type="InterPro" id="IPR052471">
    <property type="entry name" value="PBI_I9"/>
</dbReference>
<proteinExistence type="inferred from homology"/>
<protein>
    <recommendedName>
        <fullName evidence="2">Inhibitor I9 domain-containing protein</fullName>
    </recommendedName>
</protein>
<sequence>MSGKYIITFKQTATDEQIEQWKEKAAAGGEVTKSFTLLKGFAATLDANTFSQFSSFAAENDSIIETIEPDGIVTTQ</sequence>
<dbReference type="Proteomes" id="UP000815677">
    <property type="component" value="Unassembled WGS sequence"/>
</dbReference>